<dbReference type="SUPFAM" id="SSF51230">
    <property type="entry name" value="Single hybrid motif"/>
    <property type="match status" value="1"/>
</dbReference>
<dbReference type="EMBL" id="CP003326">
    <property type="protein sequence ID" value="AFS79393.1"/>
    <property type="molecule type" value="Genomic_DNA"/>
</dbReference>
<keyword evidence="3" id="KW-0443">Lipid metabolism</keyword>
<name>K0B041_GOTA9</name>
<evidence type="ECO:0000313" key="6">
    <source>
        <dbReference type="Proteomes" id="UP000006094"/>
    </source>
</evidence>
<dbReference type="CDD" id="cd06850">
    <property type="entry name" value="biotinyl_domain"/>
    <property type="match status" value="1"/>
</dbReference>
<gene>
    <name evidence="5" type="primary">accB</name>
    <name evidence="5" type="ordered locus">Curi_c23980</name>
</gene>
<dbReference type="PANTHER" id="PTHR45266">
    <property type="entry name" value="OXALOACETATE DECARBOXYLASE ALPHA CHAIN"/>
    <property type="match status" value="1"/>
</dbReference>
<dbReference type="InterPro" id="IPR000089">
    <property type="entry name" value="Biotin_lipoyl"/>
</dbReference>
<keyword evidence="5" id="KW-0436">Ligase</keyword>
<evidence type="ECO:0000313" key="5">
    <source>
        <dbReference type="EMBL" id="AFS79393.1"/>
    </source>
</evidence>
<dbReference type="KEGG" id="cad:Curi_c23980"/>
<dbReference type="NCBIfam" id="TIGR00531">
    <property type="entry name" value="BCCP"/>
    <property type="match status" value="1"/>
</dbReference>
<dbReference type="OrthoDB" id="9811735at2"/>
<dbReference type="Proteomes" id="UP000006094">
    <property type="component" value="Chromosome"/>
</dbReference>
<dbReference type="PATRIC" id="fig|1128398.3.peg.2473"/>
<comment type="function">
    <text evidence="3">This protein is a component of the acetyl coenzyme A carboxylase complex; first, biotin carboxylase catalyzes the carboxylation of the carrier protein and then the transcarboxylase transfers the carboxyl group to form malonyl-CoA.</text>
</comment>
<dbReference type="HOGENOM" id="CLU_016733_3_0_9"/>
<evidence type="ECO:0000256" key="3">
    <source>
        <dbReference type="RuleBase" id="RU364072"/>
    </source>
</evidence>
<evidence type="ECO:0000256" key="1">
    <source>
        <dbReference type="ARBA" id="ARBA00017562"/>
    </source>
</evidence>
<dbReference type="GO" id="GO:0003989">
    <property type="term" value="F:acetyl-CoA carboxylase activity"/>
    <property type="evidence" value="ECO:0007669"/>
    <property type="project" value="InterPro"/>
</dbReference>
<dbReference type="InterPro" id="IPR011053">
    <property type="entry name" value="Single_hybrid_motif"/>
</dbReference>
<dbReference type="AlphaFoldDB" id="K0B041"/>
<keyword evidence="6" id="KW-1185">Reference proteome</keyword>
<proteinExistence type="predicted"/>
<keyword evidence="3" id="KW-0276">Fatty acid metabolism</keyword>
<dbReference type="PRINTS" id="PR01071">
    <property type="entry name" value="ACOABIOTINCC"/>
</dbReference>
<accession>K0B041</accession>
<keyword evidence="3" id="KW-0275">Fatty acid biosynthesis</keyword>
<evidence type="ECO:0000259" key="4">
    <source>
        <dbReference type="PROSITE" id="PS50968"/>
    </source>
</evidence>
<dbReference type="InterPro" id="IPR001249">
    <property type="entry name" value="AcCoA_biotinCC"/>
</dbReference>
<protein>
    <recommendedName>
        <fullName evidence="1 3">Biotin carboxyl carrier protein of acetyl-CoA carboxylase</fullName>
    </recommendedName>
</protein>
<evidence type="ECO:0000256" key="2">
    <source>
        <dbReference type="ARBA" id="ARBA00023267"/>
    </source>
</evidence>
<organism evidence="5 6">
    <name type="scientific">Gottschalkia acidurici (strain ATCC 7906 / DSM 604 / BCRC 14475 / CIP 104303 / KCTC 5404 / NCIMB 10678 / 9a)</name>
    <name type="common">Clostridium acidurici</name>
    <dbReference type="NCBI Taxonomy" id="1128398"/>
    <lineage>
        <taxon>Bacteria</taxon>
        <taxon>Bacillati</taxon>
        <taxon>Bacillota</taxon>
        <taxon>Tissierellia</taxon>
        <taxon>Tissierellales</taxon>
        <taxon>Gottschalkiaceae</taxon>
        <taxon>Gottschalkia</taxon>
    </lineage>
</organism>
<dbReference type="PROSITE" id="PS50968">
    <property type="entry name" value="BIOTINYL_LIPOYL"/>
    <property type="match status" value="1"/>
</dbReference>
<dbReference type="Gene3D" id="2.40.50.100">
    <property type="match status" value="1"/>
</dbReference>
<dbReference type="RefSeq" id="WP_014968527.1">
    <property type="nucleotide sequence ID" value="NC_018664.1"/>
</dbReference>
<feature type="domain" description="Lipoyl-binding" evidence="4">
    <location>
        <begin position="86"/>
        <end position="162"/>
    </location>
</feature>
<reference evidence="5 6" key="1">
    <citation type="journal article" date="2012" name="PLoS ONE">
        <title>The purine-utilizing bacterium Clostridium acidurici 9a: a genome-guided metabolic reconsideration.</title>
        <authorList>
            <person name="Hartwich K."/>
            <person name="Poehlein A."/>
            <person name="Daniel R."/>
        </authorList>
    </citation>
    <scope>NUCLEOTIDE SEQUENCE [LARGE SCALE GENOMIC DNA]</scope>
    <source>
        <strain evidence="6">ATCC 7906 / DSM 604 / BCRC 14475 / CIP 104303 / KCTC 5404 / NCIMB 10678 / 9a</strain>
    </source>
</reference>
<dbReference type="GO" id="GO:0009317">
    <property type="term" value="C:acetyl-CoA carboxylase complex"/>
    <property type="evidence" value="ECO:0007669"/>
    <property type="project" value="InterPro"/>
</dbReference>
<comment type="pathway">
    <text evidence="3">Lipid metabolism; fatty acid biosynthesis.</text>
</comment>
<dbReference type="UniPathway" id="UPA00094"/>
<dbReference type="InterPro" id="IPR050709">
    <property type="entry name" value="Biotin_Carboxyl_Carrier/Decarb"/>
</dbReference>
<dbReference type="eggNOG" id="COG0511">
    <property type="taxonomic scope" value="Bacteria"/>
</dbReference>
<dbReference type="STRING" id="1128398.Curi_c23980"/>
<keyword evidence="2 3" id="KW-0092">Biotin</keyword>
<sequence length="163" mass="18544">MEIKDIKDLILTMDKTSIEKVDIENNGFKISISKNIKVEKSNSEVVYAQPNAIEETVKIQGTVPVQKETIELNEVPQENTEDYKDMFVVKSPIVGTFYSSPSPDADNFVKIGDRVKEGQTLCIIEAMKIMNQIESEISGEIFEILVENEDIVEYNQPLMIIRR</sequence>
<keyword evidence="3" id="KW-0444">Lipid biosynthesis</keyword>
<dbReference type="PANTHER" id="PTHR45266:SF3">
    <property type="entry name" value="OXALOACETATE DECARBOXYLASE ALPHA CHAIN"/>
    <property type="match status" value="1"/>
</dbReference>
<dbReference type="Pfam" id="PF00364">
    <property type="entry name" value="Biotin_lipoyl"/>
    <property type="match status" value="1"/>
</dbReference>
<dbReference type="GO" id="GO:0006633">
    <property type="term" value="P:fatty acid biosynthetic process"/>
    <property type="evidence" value="ECO:0007669"/>
    <property type="project" value="UniProtKB-UniPathway"/>
</dbReference>